<protein>
    <recommendedName>
        <fullName evidence="2">Transposase IS701-like DDE domain-containing protein</fullName>
    </recommendedName>
</protein>
<evidence type="ECO:0000313" key="3">
    <source>
        <dbReference type="EMBL" id="GER86247.1"/>
    </source>
</evidence>
<feature type="domain" description="Transposase IS701-like DDE" evidence="2">
    <location>
        <begin position="14"/>
        <end position="257"/>
    </location>
</feature>
<evidence type="ECO:0000256" key="1">
    <source>
        <dbReference type="SAM" id="MobiDB-lite"/>
    </source>
</evidence>
<dbReference type="InterPro" id="IPR012337">
    <property type="entry name" value="RNaseH-like_sf"/>
</dbReference>
<comment type="caution">
    <text evidence="3">The sequence shown here is derived from an EMBL/GenBank/DDBJ whole genome shotgun (WGS) entry which is preliminary data.</text>
</comment>
<dbReference type="InterPro" id="IPR038721">
    <property type="entry name" value="IS701-like_DDE_dom"/>
</dbReference>
<dbReference type="SUPFAM" id="SSF53098">
    <property type="entry name" value="Ribonuclease H-like"/>
    <property type="match status" value="1"/>
</dbReference>
<feature type="compositionally biased region" description="Basic and acidic residues" evidence="1">
    <location>
        <begin position="224"/>
        <end position="250"/>
    </location>
</feature>
<dbReference type="EMBL" id="BKZW01000001">
    <property type="protein sequence ID" value="GER86247.1"/>
    <property type="molecule type" value="Genomic_DNA"/>
</dbReference>
<dbReference type="Proteomes" id="UP000326912">
    <property type="component" value="Unassembled WGS sequence"/>
</dbReference>
<organism evidence="3 4">
    <name type="scientific">Dictyobacter vulcani</name>
    <dbReference type="NCBI Taxonomy" id="2607529"/>
    <lineage>
        <taxon>Bacteria</taxon>
        <taxon>Bacillati</taxon>
        <taxon>Chloroflexota</taxon>
        <taxon>Ktedonobacteria</taxon>
        <taxon>Ktedonobacterales</taxon>
        <taxon>Dictyobacteraceae</taxon>
        <taxon>Dictyobacter</taxon>
    </lineage>
</organism>
<evidence type="ECO:0000259" key="2">
    <source>
        <dbReference type="Pfam" id="PF13546"/>
    </source>
</evidence>
<sequence>MTNSNTLRQFRHDIYDCFPRAKDALFNTIDGLMTEIQATSFPEISQSPLFERTWASLYEAFEDGRIDEKRLREILARYLPKPDAGKWLWIGIDASKIARPAAVTSADRTAQHMHNLPECKKPVTFGWQFSTVVALAEPVSSWTYILDQQRVASQTTAIEVAEEQLRQVVPYLPKQVIVVLDRGYDSNWLWCRCSALEVEVLGRLKSNRCFYRAAPPPTGKKGCPRKDGDKLQPKDPATHQDPDGVWKGTDEKERPVEVTWWKHMHVKQARYLDVTVLRVVRPHATNKERDPRVSWFVWIGDQEADVTQIALAMCCALGKSMAIVLTSNACCGNNHVCGPQNSLSDGAILWRSRTIIWSWLVTWLKQNGDHGKANSASQPPNRCGAGCTNCWHVWALLPGHHNHAENRKAG</sequence>
<dbReference type="AlphaFoldDB" id="A0A5J4KID4"/>
<gene>
    <name evidence="3" type="ORF">KDW_04090</name>
</gene>
<name>A0A5J4KID4_9CHLR</name>
<dbReference type="Pfam" id="PF13546">
    <property type="entry name" value="DDE_5"/>
    <property type="match status" value="1"/>
</dbReference>
<keyword evidence="4" id="KW-1185">Reference proteome</keyword>
<accession>A0A5J4KID4</accession>
<proteinExistence type="predicted"/>
<feature type="region of interest" description="Disordered" evidence="1">
    <location>
        <begin position="217"/>
        <end position="250"/>
    </location>
</feature>
<dbReference type="Gene3D" id="3.90.350.10">
    <property type="entry name" value="Transposase Inhibitor Protein From Tn5, Chain A, domain 1"/>
    <property type="match status" value="1"/>
</dbReference>
<reference evidence="3 4" key="1">
    <citation type="submission" date="2019-10" db="EMBL/GenBank/DDBJ databases">
        <title>Dictyobacter vulcani sp. nov., within the class Ktedonobacteria, isolated from soil of volcanic Mt. Zao.</title>
        <authorList>
            <person name="Zheng Y."/>
            <person name="Wang C.M."/>
            <person name="Sakai Y."/>
            <person name="Abe K."/>
            <person name="Yokota A."/>
            <person name="Yabe S."/>
        </authorList>
    </citation>
    <scope>NUCLEOTIDE SEQUENCE [LARGE SCALE GENOMIC DNA]</scope>
    <source>
        <strain evidence="3 4">W12</strain>
    </source>
</reference>
<evidence type="ECO:0000313" key="4">
    <source>
        <dbReference type="Proteomes" id="UP000326912"/>
    </source>
</evidence>